<dbReference type="Gene3D" id="3.40.20.10">
    <property type="entry name" value="Severin"/>
    <property type="match status" value="1"/>
</dbReference>
<feature type="compositionally biased region" description="Low complexity" evidence="6">
    <location>
        <begin position="236"/>
        <end position="271"/>
    </location>
</feature>
<evidence type="ECO:0000259" key="7">
    <source>
        <dbReference type="PROSITE" id="PS51263"/>
    </source>
</evidence>
<dbReference type="AlphaFoldDB" id="A0A7S0MP50"/>
<dbReference type="PANTHER" id="PTHR10829:SF25">
    <property type="entry name" value="DREBRIN-LIKE PROTEIN"/>
    <property type="match status" value="1"/>
</dbReference>
<proteinExistence type="inferred from homology"/>
<dbReference type="InterPro" id="IPR002108">
    <property type="entry name" value="ADF-H"/>
</dbReference>
<dbReference type="EMBL" id="HBFA01000035">
    <property type="protein sequence ID" value="CAD8647161.1"/>
    <property type="molecule type" value="Transcribed_RNA"/>
</dbReference>
<evidence type="ECO:0000256" key="2">
    <source>
        <dbReference type="ARBA" id="ARBA00022490"/>
    </source>
</evidence>
<evidence type="ECO:0000256" key="5">
    <source>
        <dbReference type="ARBA" id="ARBA00038052"/>
    </source>
</evidence>
<dbReference type="CDD" id="cd11282">
    <property type="entry name" value="ADF_coactosin_like"/>
    <property type="match status" value="1"/>
</dbReference>
<protein>
    <recommendedName>
        <fullName evidence="7">ADF-H domain-containing protein</fullName>
    </recommendedName>
</protein>
<accession>A0A7S0MP50</accession>
<dbReference type="GO" id="GO:0051015">
    <property type="term" value="F:actin filament binding"/>
    <property type="evidence" value="ECO:0007669"/>
    <property type="project" value="TreeGrafter"/>
</dbReference>
<dbReference type="InterPro" id="IPR029006">
    <property type="entry name" value="ADF-H/Gelsolin-like_dom_sf"/>
</dbReference>
<keyword evidence="3" id="KW-0009">Actin-binding</keyword>
<dbReference type="GO" id="GO:0005884">
    <property type="term" value="C:actin filament"/>
    <property type="evidence" value="ECO:0007669"/>
    <property type="project" value="TreeGrafter"/>
</dbReference>
<dbReference type="FunFam" id="3.40.20.10:FF:000018">
    <property type="entry name" value="Coactosin-like 1"/>
    <property type="match status" value="1"/>
</dbReference>
<keyword evidence="4" id="KW-0206">Cytoskeleton</keyword>
<evidence type="ECO:0000256" key="3">
    <source>
        <dbReference type="ARBA" id="ARBA00023203"/>
    </source>
</evidence>
<dbReference type="GO" id="GO:0030833">
    <property type="term" value="P:regulation of actin filament polymerization"/>
    <property type="evidence" value="ECO:0007669"/>
    <property type="project" value="TreeGrafter"/>
</dbReference>
<gene>
    <name evidence="8" type="ORF">POBO1169_LOCUS18</name>
</gene>
<feature type="compositionally biased region" description="Low complexity" evidence="6">
    <location>
        <begin position="279"/>
        <end position="303"/>
    </location>
</feature>
<dbReference type="SMART" id="SM00102">
    <property type="entry name" value="ADF"/>
    <property type="match status" value="1"/>
</dbReference>
<reference evidence="8" key="1">
    <citation type="submission" date="2021-01" db="EMBL/GenBank/DDBJ databases">
        <authorList>
            <person name="Corre E."/>
            <person name="Pelletier E."/>
            <person name="Niang G."/>
            <person name="Scheremetjew M."/>
            <person name="Finn R."/>
            <person name="Kale V."/>
            <person name="Holt S."/>
            <person name="Cochrane G."/>
            <person name="Meng A."/>
            <person name="Brown T."/>
            <person name="Cohen L."/>
        </authorList>
    </citation>
    <scope>NUCLEOTIDE SEQUENCE</scope>
    <source>
        <strain evidence="8">CCMP722</strain>
    </source>
</reference>
<evidence type="ECO:0000256" key="1">
    <source>
        <dbReference type="ARBA" id="ARBA00004245"/>
    </source>
</evidence>
<comment type="similarity">
    <text evidence="5">Belongs to the actin-binding proteins ADF family. Coactosin subfamily.</text>
</comment>
<evidence type="ECO:0000256" key="4">
    <source>
        <dbReference type="ARBA" id="ARBA00023212"/>
    </source>
</evidence>
<dbReference type="SUPFAM" id="SSF55753">
    <property type="entry name" value="Actin depolymerizing proteins"/>
    <property type="match status" value="1"/>
</dbReference>
<dbReference type="PROSITE" id="PS51263">
    <property type="entry name" value="ADF_H"/>
    <property type="match status" value="1"/>
</dbReference>
<comment type="subcellular location">
    <subcellularLocation>
        <location evidence="1">Cytoplasm</location>
        <location evidence="1">Cytoskeleton</location>
    </subcellularLocation>
</comment>
<sequence length="312" mass="32460">MASFEASCQDAYQKVFSDTDPSDWCTLGYSGRKLTALSCSTGGLKAAIDSFDDAQVMYTLVRLSKTDDGGDSKRVKFVFLTWVGENAPAMKKGQVGGVKTQVADLFKGYHIEKQIFDRPELDGLEAELDTMLKKAGGANYDMGNINAGVKAGDSAAIKNASKSFFMQKDKETEIKSVVFEKNISNSKKITACDLGGRAMTAPPTAAKANTVGYDSGSPSAEVVKEDSPAPAPAPAAEPAKPAKAAAVEEPAPAAEEEPAPAVEEATPAAEEAAPESEEAAAPAAEEPASPAETGAPSGTTPKSSGKKKKNKK</sequence>
<keyword evidence="2" id="KW-0963">Cytoplasm</keyword>
<evidence type="ECO:0000256" key="6">
    <source>
        <dbReference type="SAM" id="MobiDB-lite"/>
    </source>
</evidence>
<evidence type="ECO:0000313" key="8">
    <source>
        <dbReference type="EMBL" id="CAD8647161.1"/>
    </source>
</evidence>
<feature type="domain" description="ADF-H" evidence="7">
    <location>
        <begin position="1"/>
        <end position="131"/>
    </location>
</feature>
<organism evidence="8">
    <name type="scientific">Pyramimonas obovata</name>
    <dbReference type="NCBI Taxonomy" id="1411642"/>
    <lineage>
        <taxon>Eukaryota</taxon>
        <taxon>Viridiplantae</taxon>
        <taxon>Chlorophyta</taxon>
        <taxon>Pyramimonadophyceae</taxon>
        <taxon>Pyramimonadales</taxon>
        <taxon>Pyramimonadaceae</taxon>
        <taxon>Pyramimonas</taxon>
        <taxon>Pyramimonas incertae sedis</taxon>
    </lineage>
</organism>
<feature type="region of interest" description="Disordered" evidence="6">
    <location>
        <begin position="209"/>
        <end position="312"/>
    </location>
</feature>
<name>A0A7S0MP50_9CHLO</name>
<dbReference type="Pfam" id="PF00241">
    <property type="entry name" value="Cofilin_ADF"/>
    <property type="match status" value="1"/>
</dbReference>
<dbReference type="GO" id="GO:0030864">
    <property type="term" value="C:cortical actin cytoskeleton"/>
    <property type="evidence" value="ECO:0007669"/>
    <property type="project" value="TreeGrafter"/>
</dbReference>
<dbReference type="PANTHER" id="PTHR10829">
    <property type="entry name" value="CORTACTIN AND DREBRIN"/>
    <property type="match status" value="1"/>
</dbReference>